<sequence length="101" mass="11772">MLNCEIHDASGAFVARPDMVFGRERVCVEYDGDHHRTDRSTYRDDKRRREALADDDWHTLYVSDDDLGGELWVAFVRRLRRALLRGEIQRQRRAAGDRGPG</sequence>
<dbReference type="EMBL" id="AP027732">
    <property type="protein sequence ID" value="BDZ50385.1"/>
    <property type="molecule type" value="Genomic_DNA"/>
</dbReference>
<gene>
    <name evidence="1" type="ORF">GCM10025867_26260</name>
</gene>
<accession>A0ABN6Y3C7</accession>
<dbReference type="Proteomes" id="UP001321486">
    <property type="component" value="Chromosome"/>
</dbReference>
<dbReference type="Gene3D" id="3.40.960.10">
    <property type="entry name" value="VSR Endonuclease"/>
    <property type="match status" value="1"/>
</dbReference>
<dbReference type="InterPro" id="IPR011335">
    <property type="entry name" value="Restrct_endonuc-II-like"/>
</dbReference>
<evidence type="ECO:0000313" key="1">
    <source>
        <dbReference type="EMBL" id="BDZ50385.1"/>
    </source>
</evidence>
<protein>
    <recommendedName>
        <fullName evidence="3">DUF559 domain-containing protein</fullName>
    </recommendedName>
</protein>
<dbReference type="SUPFAM" id="SSF52980">
    <property type="entry name" value="Restriction endonuclease-like"/>
    <property type="match status" value="1"/>
</dbReference>
<organism evidence="1 2">
    <name type="scientific">Frondihabitans sucicola</name>
    <dbReference type="NCBI Taxonomy" id="1268041"/>
    <lineage>
        <taxon>Bacteria</taxon>
        <taxon>Bacillati</taxon>
        <taxon>Actinomycetota</taxon>
        <taxon>Actinomycetes</taxon>
        <taxon>Micrococcales</taxon>
        <taxon>Microbacteriaceae</taxon>
        <taxon>Frondihabitans</taxon>
    </lineage>
</organism>
<reference evidence="2" key="1">
    <citation type="journal article" date="2019" name="Int. J. Syst. Evol. Microbiol.">
        <title>The Global Catalogue of Microorganisms (GCM) 10K type strain sequencing project: providing services to taxonomists for standard genome sequencing and annotation.</title>
        <authorList>
            <consortium name="The Broad Institute Genomics Platform"/>
            <consortium name="The Broad Institute Genome Sequencing Center for Infectious Disease"/>
            <person name="Wu L."/>
            <person name="Ma J."/>
        </authorList>
    </citation>
    <scope>NUCLEOTIDE SEQUENCE [LARGE SCALE GENOMIC DNA]</scope>
    <source>
        <strain evidence="2">NBRC 108728</strain>
    </source>
</reference>
<evidence type="ECO:0000313" key="2">
    <source>
        <dbReference type="Proteomes" id="UP001321486"/>
    </source>
</evidence>
<proteinExistence type="predicted"/>
<evidence type="ECO:0008006" key="3">
    <source>
        <dbReference type="Google" id="ProtNLM"/>
    </source>
</evidence>
<keyword evidence="2" id="KW-1185">Reference proteome</keyword>
<name>A0ABN6Y3C7_9MICO</name>